<dbReference type="InterPro" id="IPR017850">
    <property type="entry name" value="Alkaline_phosphatase_core_sf"/>
</dbReference>
<evidence type="ECO:0000313" key="3">
    <source>
        <dbReference type="Proteomes" id="UP000678016"/>
    </source>
</evidence>
<dbReference type="Proteomes" id="UP000678016">
    <property type="component" value="Chromosome"/>
</dbReference>
<gene>
    <name evidence="2" type="ORF">KGD83_16360</name>
</gene>
<keyword evidence="3" id="KW-1185">Reference proteome</keyword>
<name>A0ABX8BXZ2_9ACTN</name>
<evidence type="ECO:0000313" key="2">
    <source>
        <dbReference type="EMBL" id="QUX26934.1"/>
    </source>
</evidence>
<sequence length="509" mass="55379">MPTPRVLVIGIDGGSFDTIDPLIRRGELPHTAALLRDSASAVTSTTWPAHTAPGWATMTSASHPGRHGIYQFFDTQHPAYGETLVGAPDLGRSSMWEWAAAQGWSGGMINVPMSHPPRDLPGYQLTWPLRQTLRYCRPPTLLRELATAGAHFQPDLACMFRGDHGYIDEAVANVAARVRSTRHLMSTRPTDVTMVVITEPDRVGHHYWHFGDPDHPGHETPPPGSGWDEAMTRIHRAVDDAIGELVGLVDDDTTVVLVSDHGLGRGRHSLGLHGLLEEAGLLATAASGDGDADRGAHWFTGGGRTVDFARTSVYMPVPGSYGLNVNQRGRQVRGRVAPRDRARLLEDLQSLLDLRTPTGDRVFRAVLPREEVYPGPWTHRAPDFVLLPADETVIPVCDPSAPLWGPSAQTGLHRHEGLWAQRSPDVVPGRRTETFRLVDTVPTMFAAHGIAWPDDVDGRVHEDAFSRPPTPPAPLPADPVTGTGLPGDAADKDEDLAFTSSRLRAMGYL</sequence>
<dbReference type="PANTHER" id="PTHR10151:SF120">
    <property type="entry name" value="BIS(5'-ADENOSYL)-TRIPHOSPHATASE"/>
    <property type="match status" value="1"/>
</dbReference>
<evidence type="ECO:0000256" key="1">
    <source>
        <dbReference type="SAM" id="MobiDB-lite"/>
    </source>
</evidence>
<reference evidence="3" key="1">
    <citation type="submission" date="2021-05" db="EMBL/GenBank/DDBJ databases">
        <title>Direct Submission.</title>
        <authorList>
            <person name="Li K."/>
            <person name="Gao J."/>
        </authorList>
    </citation>
    <scope>NUCLEOTIDE SEQUENCE [LARGE SCALE GENOMIC DNA]</scope>
    <source>
        <strain evidence="3">HDS12</strain>
    </source>
</reference>
<proteinExistence type="predicted"/>
<dbReference type="RefSeq" id="WP_212640022.1">
    <property type="nucleotide sequence ID" value="NZ_CP074132.1"/>
</dbReference>
<organism evidence="2 3">
    <name type="scientific">Nocardiopsis akebiae</name>
    <dbReference type="NCBI Taxonomy" id="2831968"/>
    <lineage>
        <taxon>Bacteria</taxon>
        <taxon>Bacillati</taxon>
        <taxon>Actinomycetota</taxon>
        <taxon>Actinomycetes</taxon>
        <taxon>Streptosporangiales</taxon>
        <taxon>Nocardiopsidaceae</taxon>
        <taxon>Nocardiopsis</taxon>
    </lineage>
</organism>
<feature type="compositionally biased region" description="Pro residues" evidence="1">
    <location>
        <begin position="468"/>
        <end position="477"/>
    </location>
</feature>
<protein>
    <submittedName>
        <fullName evidence="2">Alkaline phosphatase family protein</fullName>
    </submittedName>
</protein>
<dbReference type="SUPFAM" id="SSF53649">
    <property type="entry name" value="Alkaline phosphatase-like"/>
    <property type="match status" value="1"/>
</dbReference>
<feature type="region of interest" description="Disordered" evidence="1">
    <location>
        <begin position="459"/>
        <end position="493"/>
    </location>
</feature>
<accession>A0ABX8BXZ2</accession>
<dbReference type="PANTHER" id="PTHR10151">
    <property type="entry name" value="ECTONUCLEOTIDE PYROPHOSPHATASE/PHOSPHODIESTERASE"/>
    <property type="match status" value="1"/>
</dbReference>
<dbReference type="Pfam" id="PF01663">
    <property type="entry name" value="Phosphodiest"/>
    <property type="match status" value="1"/>
</dbReference>
<dbReference type="InterPro" id="IPR002591">
    <property type="entry name" value="Phosphodiest/P_Trfase"/>
</dbReference>
<dbReference type="Gene3D" id="3.40.720.10">
    <property type="entry name" value="Alkaline Phosphatase, subunit A"/>
    <property type="match status" value="1"/>
</dbReference>
<dbReference type="EMBL" id="CP074132">
    <property type="protein sequence ID" value="QUX26934.1"/>
    <property type="molecule type" value="Genomic_DNA"/>
</dbReference>